<feature type="domain" description="ABC1 atypical kinase-like" evidence="3">
    <location>
        <begin position="100"/>
        <end position="345"/>
    </location>
</feature>
<dbReference type="PANTHER" id="PTHR10566">
    <property type="entry name" value="CHAPERONE-ACTIVITY OF BC1 COMPLEX CABC1 -RELATED"/>
    <property type="match status" value="1"/>
</dbReference>
<keyword evidence="2" id="KW-0812">Transmembrane</keyword>
<dbReference type="SUPFAM" id="SSF56112">
    <property type="entry name" value="Protein kinase-like (PK-like)"/>
    <property type="match status" value="1"/>
</dbReference>
<evidence type="ECO:0000313" key="5">
    <source>
        <dbReference type="Proteomes" id="UP000729733"/>
    </source>
</evidence>
<accession>A0A964FG36</accession>
<gene>
    <name evidence="4" type="ORF">I4641_11540</name>
</gene>
<dbReference type="GO" id="GO:0016301">
    <property type="term" value="F:kinase activity"/>
    <property type="evidence" value="ECO:0007669"/>
    <property type="project" value="UniProtKB-KW"/>
</dbReference>
<evidence type="ECO:0000256" key="2">
    <source>
        <dbReference type="SAM" id="Phobius"/>
    </source>
</evidence>
<reference evidence="4" key="1">
    <citation type="journal article" date="2021" name="Antonie Van Leeuwenhoek">
        <title>Draft genome and description of Waterburya agarophytonicola gen. nov. sp. nov. (Pleurocapsales, Cyanobacteria): a seaweed symbiont.</title>
        <authorList>
            <person name="Bonthond G."/>
            <person name="Shalygin S."/>
            <person name="Bayer T."/>
            <person name="Weinberger F."/>
        </authorList>
    </citation>
    <scope>NUCLEOTIDE SEQUENCE</scope>
    <source>
        <strain evidence="4">KI4</strain>
    </source>
</reference>
<name>A0A964FG36_9CYAN</name>
<dbReference type="AlphaFoldDB" id="A0A964FG36"/>
<evidence type="ECO:0000313" key="4">
    <source>
        <dbReference type="EMBL" id="MCC0177611.1"/>
    </source>
</evidence>
<protein>
    <submittedName>
        <fullName evidence="4">AarF/ABC1/UbiB kinase family protein</fullName>
    </submittedName>
</protein>
<dbReference type="InterPro" id="IPR050154">
    <property type="entry name" value="UbiB_kinase"/>
</dbReference>
<comment type="caution">
    <text evidence="4">The sequence shown here is derived from an EMBL/GenBank/DDBJ whole genome shotgun (WGS) entry which is preliminary data.</text>
</comment>
<keyword evidence="5" id="KW-1185">Reference proteome</keyword>
<organism evidence="4 5">
    <name type="scientific">Waterburya agarophytonicola KI4</name>
    <dbReference type="NCBI Taxonomy" id="2874699"/>
    <lineage>
        <taxon>Bacteria</taxon>
        <taxon>Bacillati</taxon>
        <taxon>Cyanobacteriota</taxon>
        <taxon>Cyanophyceae</taxon>
        <taxon>Pleurocapsales</taxon>
        <taxon>Hyellaceae</taxon>
        <taxon>Waterburya</taxon>
        <taxon>Waterburya agarophytonicola</taxon>
    </lineage>
</organism>
<dbReference type="PANTHER" id="PTHR10566:SF113">
    <property type="entry name" value="PROTEIN ACTIVITY OF BC1 COMPLEX KINASE 7, CHLOROPLASTIC"/>
    <property type="match status" value="1"/>
</dbReference>
<evidence type="ECO:0000256" key="1">
    <source>
        <dbReference type="ARBA" id="ARBA00009670"/>
    </source>
</evidence>
<dbReference type="EMBL" id="JADWDC010000025">
    <property type="protein sequence ID" value="MCC0177611.1"/>
    <property type="molecule type" value="Genomic_DNA"/>
</dbReference>
<proteinExistence type="inferred from homology"/>
<dbReference type="RefSeq" id="WP_229640676.1">
    <property type="nucleotide sequence ID" value="NZ_JADWDC010000025.1"/>
</dbReference>
<dbReference type="Pfam" id="PF03109">
    <property type="entry name" value="ABC1"/>
    <property type="match status" value="1"/>
</dbReference>
<dbReference type="CDD" id="cd05121">
    <property type="entry name" value="ABC1_ADCK3-like"/>
    <property type="match status" value="1"/>
</dbReference>
<keyword evidence="4" id="KW-0808">Transferase</keyword>
<evidence type="ECO:0000259" key="3">
    <source>
        <dbReference type="Pfam" id="PF03109"/>
    </source>
</evidence>
<dbReference type="InterPro" id="IPR011009">
    <property type="entry name" value="Kinase-like_dom_sf"/>
</dbReference>
<keyword evidence="2" id="KW-0472">Membrane</keyword>
<dbReference type="InterPro" id="IPR004147">
    <property type="entry name" value="ABC1_dom"/>
</dbReference>
<feature type="transmembrane region" description="Helical" evidence="2">
    <location>
        <begin position="532"/>
        <end position="552"/>
    </location>
</feature>
<keyword evidence="2" id="KW-1133">Transmembrane helix</keyword>
<sequence length="566" mass="65016">MKWPQNKKLVNQSLPRLSPGGSSYSPFLRQLKIFGITLKLIFSLWWDKNLGNNSSRRRHRLAKWLVKNILELGPTFIKIGQALSTRADLIPIEYIEEFSQLQDRVPPFGSDLAIAAIEQELGKPISILFAQFNPTPIAAASLGQVHKARLHTGEDVVVKVQRPGLAKLFNLDFEILHRLVRWLNRFIKSIRKFNLEAIYREFFELLYLEIDYIHEGKNADRFRDNFQSYQRVNVPKVYWQYTTSKILTLEYLPGIKIDDRLALEANKIDTQEVIQLGITCYLKQLLEDGFFQSDPHPGNMAVSQRGDIIFYDFGTMAEVKTIAKDQMVKTFFAVLKNDTDEVVETLIYMGLIEPVADMTPVKRMIAFMLEEFRDKPVDVRAFEQITDEVYSIFEQQPFRLPPQMTFIVKSLTTLDGIARALDPQYNLLAAAQPFLKQIAFSQQQGGMLGVFAKQTKDFIQYKFKQPNRTQLSIMRLESRLDLGELQVKVKAVESERSLKQIQLGIKSLIYTCLSGFSLLSGSVLLVGQLKGVAIALFCFAIFWFILLLRSLTSMAMTEKMYKMAQK</sequence>
<dbReference type="Proteomes" id="UP000729733">
    <property type="component" value="Unassembled WGS sequence"/>
</dbReference>
<keyword evidence="4" id="KW-0418">Kinase</keyword>
<comment type="similarity">
    <text evidence="1">Belongs to the protein kinase superfamily. ADCK protein kinase family.</text>
</comment>